<dbReference type="InterPro" id="IPR038109">
    <property type="entry name" value="DNA_bind_recomb_sf"/>
</dbReference>
<dbReference type="InterPro" id="IPR011109">
    <property type="entry name" value="DNA_bind_recombinase_dom"/>
</dbReference>
<dbReference type="Gene3D" id="3.90.1750.20">
    <property type="entry name" value="Putative Large Serine Recombinase, Chain B, Domain 2"/>
    <property type="match status" value="1"/>
</dbReference>
<comment type="caution">
    <text evidence="2">The sequence shown here is derived from an EMBL/GenBank/DDBJ whole genome shotgun (WGS) entry which is preliminary data.</text>
</comment>
<reference evidence="3" key="1">
    <citation type="journal article" date="2019" name="Int. J. Syst. Evol. Microbiol.">
        <title>The Global Catalogue of Microorganisms (GCM) 10K type strain sequencing project: providing services to taxonomists for standard genome sequencing and annotation.</title>
        <authorList>
            <consortium name="The Broad Institute Genomics Platform"/>
            <consortium name="The Broad Institute Genome Sequencing Center for Infectious Disease"/>
            <person name="Wu L."/>
            <person name="Ma J."/>
        </authorList>
    </citation>
    <scope>NUCLEOTIDE SEQUENCE [LARGE SCALE GENOMIC DNA]</scope>
    <source>
        <strain evidence="3">CGMCC 4.7645</strain>
    </source>
</reference>
<proteinExistence type="predicted"/>
<accession>A0ABW5FS18</accession>
<keyword evidence="3" id="KW-1185">Reference proteome</keyword>
<sequence>MLAAMRDPGRGFDAVVVGEPQRAFYGNQYGLTFPVFVHYGVGLWVPEVGEGRFLGGRPPYGYRLADAGPHPNPAKAADGKRLHRLEPDPATAPVVRRIFAEYLAGRGIFAIAEGLTRDGVTSPSASDPGRNRHRSGVAWSKGAILVILSNPRYTGRQVWNKQRKEEVYRQLRLHATYHPGTRIVRIETTIDPDGWGYGKWRGRRRTISPASFIPLNCGSIKDSAPSCSWGMTTTPGESVETRWRGRTGTPHIRTDSAIRLTTNRPRPAIGVGARP</sequence>
<organism evidence="2 3">
    <name type="scientific">Amycolatopsis pigmentata</name>
    <dbReference type="NCBI Taxonomy" id="450801"/>
    <lineage>
        <taxon>Bacteria</taxon>
        <taxon>Bacillati</taxon>
        <taxon>Actinomycetota</taxon>
        <taxon>Actinomycetes</taxon>
        <taxon>Pseudonocardiales</taxon>
        <taxon>Pseudonocardiaceae</taxon>
        <taxon>Amycolatopsis</taxon>
    </lineage>
</organism>
<dbReference type="PANTHER" id="PTHR30461">
    <property type="entry name" value="DNA-INVERTASE FROM LAMBDOID PROPHAGE"/>
    <property type="match status" value="1"/>
</dbReference>
<dbReference type="PANTHER" id="PTHR30461:SF23">
    <property type="entry name" value="DNA RECOMBINASE-RELATED"/>
    <property type="match status" value="1"/>
</dbReference>
<evidence type="ECO:0000313" key="3">
    <source>
        <dbReference type="Proteomes" id="UP001597417"/>
    </source>
</evidence>
<dbReference type="PROSITE" id="PS51737">
    <property type="entry name" value="RECOMBINASE_DNA_BIND"/>
    <property type="match status" value="1"/>
</dbReference>
<protein>
    <submittedName>
        <fullName evidence="2">Recombinase family protein</fullName>
    </submittedName>
</protein>
<feature type="domain" description="Recombinase" evidence="1">
    <location>
        <begin position="59"/>
        <end position="182"/>
    </location>
</feature>
<dbReference type="RefSeq" id="WP_378261359.1">
    <property type="nucleotide sequence ID" value="NZ_JBHUKR010000004.1"/>
</dbReference>
<dbReference type="InterPro" id="IPR050639">
    <property type="entry name" value="SSR_resolvase"/>
</dbReference>
<dbReference type="Proteomes" id="UP001597417">
    <property type="component" value="Unassembled WGS sequence"/>
</dbReference>
<evidence type="ECO:0000259" key="1">
    <source>
        <dbReference type="PROSITE" id="PS51737"/>
    </source>
</evidence>
<gene>
    <name evidence="2" type="ORF">ACFSXZ_04105</name>
</gene>
<dbReference type="EMBL" id="JBHUKR010000004">
    <property type="protein sequence ID" value="MFD2415506.1"/>
    <property type="molecule type" value="Genomic_DNA"/>
</dbReference>
<dbReference type="Pfam" id="PF07508">
    <property type="entry name" value="Recombinase"/>
    <property type="match status" value="1"/>
</dbReference>
<name>A0ABW5FS18_9PSEU</name>
<evidence type="ECO:0000313" key="2">
    <source>
        <dbReference type="EMBL" id="MFD2415506.1"/>
    </source>
</evidence>